<evidence type="ECO:0000313" key="8">
    <source>
        <dbReference type="Proteomes" id="UP001278766"/>
    </source>
</evidence>
<sequence>MSPPDTTTPRRLTQTAALLLTTLSAGVNLSLSTFLVPRLLESPTPTMLQQWRRTYARGASTIPFAAAAAAAGYLWLGLSGGCGGGGGGAGMGLCRARLYLAAAGLTVGIAPYTMVVMGGVNGRLKGLEKRVGEVRSEGEVAIEERSAKGLVDWWGVLNLGRAGLLVAGAVCGLAATL</sequence>
<accession>A0AAE0HP40</accession>
<evidence type="ECO:0000256" key="4">
    <source>
        <dbReference type="ARBA" id="ARBA00023136"/>
    </source>
</evidence>
<keyword evidence="3 6" id="KW-1133">Transmembrane helix</keyword>
<reference evidence="7" key="1">
    <citation type="journal article" date="2023" name="Mol. Phylogenet. Evol.">
        <title>Genome-scale phylogeny and comparative genomics of the fungal order Sordariales.</title>
        <authorList>
            <person name="Hensen N."/>
            <person name="Bonometti L."/>
            <person name="Westerberg I."/>
            <person name="Brannstrom I.O."/>
            <person name="Guillou S."/>
            <person name="Cros-Aarteil S."/>
            <person name="Calhoun S."/>
            <person name="Haridas S."/>
            <person name="Kuo A."/>
            <person name="Mondo S."/>
            <person name="Pangilinan J."/>
            <person name="Riley R."/>
            <person name="LaButti K."/>
            <person name="Andreopoulos B."/>
            <person name="Lipzen A."/>
            <person name="Chen C."/>
            <person name="Yan M."/>
            <person name="Daum C."/>
            <person name="Ng V."/>
            <person name="Clum A."/>
            <person name="Steindorff A."/>
            <person name="Ohm R.A."/>
            <person name="Martin F."/>
            <person name="Silar P."/>
            <person name="Natvig D.O."/>
            <person name="Lalanne C."/>
            <person name="Gautier V."/>
            <person name="Ament-Velasquez S.L."/>
            <person name="Kruys A."/>
            <person name="Hutchinson M.I."/>
            <person name="Powell A.J."/>
            <person name="Barry K."/>
            <person name="Miller A.N."/>
            <person name="Grigoriev I.V."/>
            <person name="Debuchy R."/>
            <person name="Gladieux P."/>
            <person name="Hiltunen Thoren M."/>
            <person name="Johannesson H."/>
        </authorList>
    </citation>
    <scope>NUCLEOTIDE SEQUENCE</scope>
    <source>
        <strain evidence="7">CBS 168.71</strain>
    </source>
</reference>
<evidence type="ECO:0008006" key="9">
    <source>
        <dbReference type="Google" id="ProtNLM"/>
    </source>
</evidence>
<evidence type="ECO:0000256" key="2">
    <source>
        <dbReference type="ARBA" id="ARBA00022692"/>
    </source>
</evidence>
<proteinExistence type="inferred from homology"/>
<dbReference type="Pfam" id="PF08592">
    <property type="entry name" value="Anthrone_oxy"/>
    <property type="match status" value="1"/>
</dbReference>
<feature type="transmembrane region" description="Helical" evidence="6">
    <location>
        <begin position="58"/>
        <end position="78"/>
    </location>
</feature>
<organism evidence="7 8">
    <name type="scientific">Chaetomium fimeti</name>
    <dbReference type="NCBI Taxonomy" id="1854472"/>
    <lineage>
        <taxon>Eukaryota</taxon>
        <taxon>Fungi</taxon>
        <taxon>Dikarya</taxon>
        <taxon>Ascomycota</taxon>
        <taxon>Pezizomycotina</taxon>
        <taxon>Sordariomycetes</taxon>
        <taxon>Sordariomycetidae</taxon>
        <taxon>Sordariales</taxon>
        <taxon>Chaetomiaceae</taxon>
        <taxon>Chaetomium</taxon>
    </lineage>
</organism>
<comment type="caution">
    <text evidence="7">The sequence shown here is derived from an EMBL/GenBank/DDBJ whole genome shotgun (WGS) entry which is preliminary data.</text>
</comment>
<keyword evidence="2 6" id="KW-0812">Transmembrane</keyword>
<reference evidence="7" key="2">
    <citation type="submission" date="2023-06" db="EMBL/GenBank/DDBJ databases">
        <authorList>
            <consortium name="Lawrence Berkeley National Laboratory"/>
            <person name="Haridas S."/>
            <person name="Hensen N."/>
            <person name="Bonometti L."/>
            <person name="Westerberg I."/>
            <person name="Brannstrom I.O."/>
            <person name="Guillou S."/>
            <person name="Cros-Aarteil S."/>
            <person name="Calhoun S."/>
            <person name="Kuo A."/>
            <person name="Mondo S."/>
            <person name="Pangilinan J."/>
            <person name="Riley R."/>
            <person name="Labutti K."/>
            <person name="Andreopoulos B."/>
            <person name="Lipzen A."/>
            <person name="Chen C."/>
            <person name="Yanf M."/>
            <person name="Daum C."/>
            <person name="Ng V."/>
            <person name="Clum A."/>
            <person name="Steindorff A."/>
            <person name="Ohm R."/>
            <person name="Martin F."/>
            <person name="Silar P."/>
            <person name="Natvig D."/>
            <person name="Lalanne C."/>
            <person name="Gautier V."/>
            <person name="Ament-Velasquez S.L."/>
            <person name="Kruys A."/>
            <person name="Hutchinson M.I."/>
            <person name="Powell A.J."/>
            <person name="Barry K."/>
            <person name="Miller A.N."/>
            <person name="Grigoriev I.V."/>
            <person name="Debuchy R."/>
            <person name="Gladieux P."/>
            <person name="Thoren M.H."/>
            <person name="Johannesson H."/>
        </authorList>
    </citation>
    <scope>NUCLEOTIDE SEQUENCE</scope>
    <source>
        <strain evidence="7">CBS 168.71</strain>
    </source>
</reference>
<evidence type="ECO:0000256" key="5">
    <source>
        <dbReference type="ARBA" id="ARBA00034313"/>
    </source>
</evidence>
<dbReference type="EMBL" id="JAUEPN010000001">
    <property type="protein sequence ID" value="KAK3300105.1"/>
    <property type="molecule type" value="Genomic_DNA"/>
</dbReference>
<evidence type="ECO:0000313" key="7">
    <source>
        <dbReference type="EMBL" id="KAK3300105.1"/>
    </source>
</evidence>
<dbReference type="GeneID" id="87843183"/>
<comment type="subcellular location">
    <subcellularLocation>
        <location evidence="1">Membrane</location>
        <topology evidence="1">Multi-pass membrane protein</topology>
    </subcellularLocation>
</comment>
<dbReference type="PANTHER" id="PTHR35042:SF1">
    <property type="entry name" value="DUF1772-DOMAIN-CONTAINING PROTEIN"/>
    <property type="match status" value="1"/>
</dbReference>
<name>A0AAE0HP40_9PEZI</name>
<keyword evidence="4 6" id="KW-0472">Membrane</keyword>
<evidence type="ECO:0000256" key="3">
    <source>
        <dbReference type="ARBA" id="ARBA00022989"/>
    </source>
</evidence>
<comment type="similarity">
    <text evidence="5">Belongs to the anthrone oxygenase family.</text>
</comment>
<dbReference type="RefSeq" id="XP_062663619.1">
    <property type="nucleotide sequence ID" value="XM_062806235.1"/>
</dbReference>
<dbReference type="PANTHER" id="PTHR35042">
    <property type="entry name" value="ANTHRONE OXYGENASE ENCC"/>
    <property type="match status" value="1"/>
</dbReference>
<evidence type="ECO:0000256" key="6">
    <source>
        <dbReference type="SAM" id="Phobius"/>
    </source>
</evidence>
<dbReference type="AlphaFoldDB" id="A0AAE0HP40"/>
<feature type="transmembrane region" description="Helical" evidence="6">
    <location>
        <begin position="98"/>
        <end position="120"/>
    </location>
</feature>
<gene>
    <name evidence="7" type="ORF">B0H64DRAFT_437289</name>
</gene>
<dbReference type="GO" id="GO:0016020">
    <property type="term" value="C:membrane"/>
    <property type="evidence" value="ECO:0007669"/>
    <property type="project" value="UniProtKB-SubCell"/>
</dbReference>
<dbReference type="InterPro" id="IPR013901">
    <property type="entry name" value="Anthrone_oxy"/>
</dbReference>
<evidence type="ECO:0000256" key="1">
    <source>
        <dbReference type="ARBA" id="ARBA00004141"/>
    </source>
</evidence>
<feature type="transmembrane region" description="Helical" evidence="6">
    <location>
        <begin position="12"/>
        <end position="37"/>
    </location>
</feature>
<keyword evidence="8" id="KW-1185">Reference proteome</keyword>
<protein>
    <recommendedName>
        <fullName evidence="9">DUF1772 domain-containing protein</fullName>
    </recommendedName>
</protein>
<dbReference type="Proteomes" id="UP001278766">
    <property type="component" value="Unassembled WGS sequence"/>
</dbReference>